<dbReference type="InterPro" id="IPR006139">
    <property type="entry name" value="D-isomer_2_OHA_DH_cat_dom"/>
</dbReference>
<accession>A0A368DQ01</accession>
<protein>
    <submittedName>
        <fullName evidence="7">D-glycerate dehydrogenase</fullName>
    </submittedName>
</protein>
<dbReference type="InterPro" id="IPR006140">
    <property type="entry name" value="D-isomer_DH_NAD-bd"/>
</dbReference>
<evidence type="ECO:0000256" key="4">
    <source>
        <dbReference type="RuleBase" id="RU003719"/>
    </source>
</evidence>
<dbReference type="GO" id="GO:0051287">
    <property type="term" value="F:NAD binding"/>
    <property type="evidence" value="ECO:0007669"/>
    <property type="project" value="InterPro"/>
</dbReference>
<dbReference type="Pfam" id="PF02826">
    <property type="entry name" value="2-Hacid_dh_C"/>
    <property type="match status" value="1"/>
</dbReference>
<dbReference type="SUPFAM" id="SSF51735">
    <property type="entry name" value="NAD(P)-binding Rossmann-fold domains"/>
    <property type="match status" value="1"/>
</dbReference>
<name>A0A368DQ01_9PROT</name>
<dbReference type="FunFam" id="3.40.50.720:FF:000462">
    <property type="entry name" value="Glyoxylate reductase (NADP+)"/>
    <property type="match status" value="1"/>
</dbReference>
<keyword evidence="2 4" id="KW-0560">Oxidoreductase</keyword>
<sequence length="329" mass="35941">MAKTRIYITQPIAQSAIDRLEKRGDVEIKINPDATKILPYETLMEEVKNCDILYCLLHDVVDKKIMQANPNLKAVASQSITPDRIDVTGATELGLPVTVIPAVVTDATADIAFGLLLCVARRIVEADRFVRAGGYPGAQSALFLGGDVSGKTLGLVGGRGRIGKATGLRGKGFNMKVLYWGPNKMTPEDEKECGFEYVEFDELFRQSDFVSVHAAERPETKHLISDREFKLMKKSAYIVNSARGPIIDEKAMVRALQAKEIAGAGLDVYENEPQIEKELFGMNNVVLAPHLGSAGKDVREGMAQRVVDNIEALIDGKTPPNCANPETLK</sequence>
<dbReference type="AlphaFoldDB" id="A0A368DQ01"/>
<dbReference type="PANTHER" id="PTHR42789">
    <property type="entry name" value="D-ISOMER SPECIFIC 2-HYDROXYACID DEHYDROGENASE FAMILY PROTEIN (AFU_ORTHOLOGUE AFUA_6G10090)"/>
    <property type="match status" value="1"/>
</dbReference>
<dbReference type="PANTHER" id="PTHR42789:SF1">
    <property type="entry name" value="D-ISOMER SPECIFIC 2-HYDROXYACID DEHYDROGENASE FAMILY PROTEIN (AFU_ORTHOLOGUE AFUA_6G10090)"/>
    <property type="match status" value="1"/>
</dbReference>
<dbReference type="EMBL" id="QOQD01000008">
    <property type="protein sequence ID" value="RCL73285.1"/>
    <property type="molecule type" value="Genomic_DNA"/>
</dbReference>
<evidence type="ECO:0000256" key="1">
    <source>
        <dbReference type="ARBA" id="ARBA00005854"/>
    </source>
</evidence>
<evidence type="ECO:0000256" key="3">
    <source>
        <dbReference type="ARBA" id="ARBA00023027"/>
    </source>
</evidence>
<reference evidence="7 8" key="1">
    <citation type="journal article" date="2018" name="Microbiome">
        <title>Fine metagenomic profile of the Mediterranean stratified and mixed water columns revealed by assembly and recruitment.</title>
        <authorList>
            <person name="Haro-Moreno J.M."/>
            <person name="Lopez-Perez M."/>
            <person name="De La Torre J.R."/>
            <person name="Picazo A."/>
            <person name="Camacho A."/>
            <person name="Rodriguez-Valera F."/>
        </authorList>
    </citation>
    <scope>NUCLEOTIDE SEQUENCE [LARGE SCALE GENOMIC DNA]</scope>
    <source>
        <strain evidence="7">MED-G57</strain>
    </source>
</reference>
<evidence type="ECO:0000256" key="2">
    <source>
        <dbReference type="ARBA" id="ARBA00023002"/>
    </source>
</evidence>
<dbReference type="InterPro" id="IPR029753">
    <property type="entry name" value="D-isomer_DH_CS"/>
</dbReference>
<dbReference type="GO" id="GO:0016616">
    <property type="term" value="F:oxidoreductase activity, acting on the CH-OH group of donors, NAD or NADP as acceptor"/>
    <property type="evidence" value="ECO:0007669"/>
    <property type="project" value="InterPro"/>
</dbReference>
<proteinExistence type="inferred from homology"/>
<dbReference type="InterPro" id="IPR036291">
    <property type="entry name" value="NAD(P)-bd_dom_sf"/>
</dbReference>
<dbReference type="PROSITE" id="PS00671">
    <property type="entry name" value="D_2_HYDROXYACID_DH_3"/>
    <property type="match status" value="1"/>
</dbReference>
<dbReference type="Proteomes" id="UP000253570">
    <property type="component" value="Unassembled WGS sequence"/>
</dbReference>
<dbReference type="InterPro" id="IPR050857">
    <property type="entry name" value="D-2-hydroxyacid_DH"/>
</dbReference>
<keyword evidence="3" id="KW-0520">NAD</keyword>
<evidence type="ECO:0000259" key="6">
    <source>
        <dbReference type="Pfam" id="PF02826"/>
    </source>
</evidence>
<evidence type="ECO:0000313" key="8">
    <source>
        <dbReference type="Proteomes" id="UP000253570"/>
    </source>
</evidence>
<feature type="domain" description="D-isomer specific 2-hydroxyacid dehydrogenase catalytic" evidence="5">
    <location>
        <begin position="6"/>
        <end position="324"/>
    </location>
</feature>
<evidence type="ECO:0000313" key="7">
    <source>
        <dbReference type="EMBL" id="RCL73285.1"/>
    </source>
</evidence>
<dbReference type="CDD" id="cd05301">
    <property type="entry name" value="GDH"/>
    <property type="match status" value="1"/>
</dbReference>
<comment type="similarity">
    <text evidence="1 4">Belongs to the D-isomer specific 2-hydroxyacid dehydrogenase family.</text>
</comment>
<dbReference type="Gene3D" id="3.40.50.720">
    <property type="entry name" value="NAD(P)-binding Rossmann-like Domain"/>
    <property type="match status" value="2"/>
</dbReference>
<feature type="domain" description="D-isomer specific 2-hydroxyacid dehydrogenase NAD-binding" evidence="6">
    <location>
        <begin position="113"/>
        <end position="292"/>
    </location>
</feature>
<dbReference type="Pfam" id="PF00389">
    <property type="entry name" value="2-Hacid_dh"/>
    <property type="match status" value="1"/>
</dbReference>
<evidence type="ECO:0000259" key="5">
    <source>
        <dbReference type="Pfam" id="PF00389"/>
    </source>
</evidence>
<gene>
    <name evidence="7" type="ORF">DBW71_04125</name>
</gene>
<organism evidence="7 8">
    <name type="scientific">PS1 clade bacterium</name>
    <dbReference type="NCBI Taxonomy" id="2175152"/>
    <lineage>
        <taxon>Bacteria</taxon>
        <taxon>Pseudomonadati</taxon>
        <taxon>Pseudomonadota</taxon>
        <taxon>Alphaproteobacteria</taxon>
        <taxon>PS1 clade</taxon>
    </lineage>
</organism>
<comment type="caution">
    <text evidence="7">The sequence shown here is derived from an EMBL/GenBank/DDBJ whole genome shotgun (WGS) entry which is preliminary data.</text>
</comment>
<dbReference type="SUPFAM" id="SSF52283">
    <property type="entry name" value="Formate/glycerate dehydrogenase catalytic domain-like"/>
    <property type="match status" value="1"/>
</dbReference>